<accession>A0AA35QY73</accession>
<feature type="region of interest" description="Disordered" evidence="1">
    <location>
        <begin position="1"/>
        <end position="205"/>
    </location>
</feature>
<gene>
    <name evidence="2" type="ORF">GBAR_LOCUS1966</name>
</gene>
<name>A0AA35QY73_GEOBA</name>
<feature type="compositionally biased region" description="Polar residues" evidence="1">
    <location>
        <begin position="71"/>
        <end position="82"/>
    </location>
</feature>
<comment type="caution">
    <text evidence="2">The sequence shown here is derived from an EMBL/GenBank/DDBJ whole genome shotgun (WGS) entry which is preliminary data.</text>
</comment>
<sequence length="205" mass="22306">MKEDKKRRTGREREREESEGRGRQGGMVETPRPEEPRPSSLRRSPSPQEPGYQTISTATAATATARVHPSSGAQQAPTTIYQTIDEVGTSASSRGTSPLPPLSSSSYVQHEGGSAREVSASPARVAAGVDRGGEGGEASVSSTPLVPEEIVPDPNATYAAVEQIKERKRTSRREKERQKIEQEQQEHLHHQPPPPLLEEPSDSWV</sequence>
<dbReference type="Proteomes" id="UP001174909">
    <property type="component" value="Unassembled WGS sequence"/>
</dbReference>
<organism evidence="2 3">
    <name type="scientific">Geodia barretti</name>
    <name type="common">Barrett's horny sponge</name>
    <dbReference type="NCBI Taxonomy" id="519541"/>
    <lineage>
        <taxon>Eukaryota</taxon>
        <taxon>Metazoa</taxon>
        <taxon>Porifera</taxon>
        <taxon>Demospongiae</taxon>
        <taxon>Heteroscleromorpha</taxon>
        <taxon>Tetractinellida</taxon>
        <taxon>Astrophorina</taxon>
        <taxon>Geodiidae</taxon>
        <taxon>Geodia</taxon>
    </lineage>
</organism>
<evidence type="ECO:0000256" key="1">
    <source>
        <dbReference type="SAM" id="MobiDB-lite"/>
    </source>
</evidence>
<feature type="compositionally biased region" description="Low complexity" evidence="1">
    <location>
        <begin position="38"/>
        <end position="50"/>
    </location>
</feature>
<protein>
    <submittedName>
        <fullName evidence="2">Uncharacterized protein</fullName>
    </submittedName>
</protein>
<feature type="compositionally biased region" description="Basic and acidic residues" evidence="1">
    <location>
        <begin position="1"/>
        <end position="22"/>
    </location>
</feature>
<dbReference type="AlphaFoldDB" id="A0AA35QY73"/>
<evidence type="ECO:0000313" key="3">
    <source>
        <dbReference type="Proteomes" id="UP001174909"/>
    </source>
</evidence>
<proteinExistence type="predicted"/>
<keyword evidence="3" id="KW-1185">Reference proteome</keyword>
<reference evidence="2" key="1">
    <citation type="submission" date="2023-03" db="EMBL/GenBank/DDBJ databases">
        <authorList>
            <person name="Steffen K."/>
            <person name="Cardenas P."/>
        </authorList>
    </citation>
    <scope>NUCLEOTIDE SEQUENCE</scope>
</reference>
<dbReference type="EMBL" id="CASHTH010000280">
    <property type="protein sequence ID" value="CAI7996807.1"/>
    <property type="molecule type" value="Genomic_DNA"/>
</dbReference>
<evidence type="ECO:0000313" key="2">
    <source>
        <dbReference type="EMBL" id="CAI7996807.1"/>
    </source>
</evidence>
<feature type="compositionally biased region" description="Basic and acidic residues" evidence="1">
    <location>
        <begin position="173"/>
        <end position="189"/>
    </location>
</feature>